<accession>A0A9D2GS55</accession>
<evidence type="ECO:0000313" key="1">
    <source>
        <dbReference type="EMBL" id="HIZ88349.1"/>
    </source>
</evidence>
<sequence length="96" mass="11177">MVSLFKMSKSVNCYVKAYCKDGEIVTGFVASYTRPEDNPNERTGFIEVDKKSHYIVLKQYELENLEIYDAAGRKINTEPTAFEKFKYFMLGRDINK</sequence>
<reference evidence="1" key="1">
    <citation type="journal article" date="2021" name="PeerJ">
        <title>Extensive microbial diversity within the chicken gut microbiome revealed by metagenomics and culture.</title>
        <authorList>
            <person name="Gilroy R."/>
            <person name="Ravi A."/>
            <person name="Getino M."/>
            <person name="Pursley I."/>
            <person name="Horton D.L."/>
            <person name="Alikhan N.F."/>
            <person name="Baker D."/>
            <person name="Gharbi K."/>
            <person name="Hall N."/>
            <person name="Watson M."/>
            <person name="Adriaenssens E.M."/>
            <person name="Foster-Nyarko E."/>
            <person name="Jarju S."/>
            <person name="Secka A."/>
            <person name="Antonio M."/>
            <person name="Oren A."/>
            <person name="Chaudhuri R.R."/>
            <person name="La Ragione R."/>
            <person name="Hildebrand F."/>
            <person name="Pallen M.J."/>
        </authorList>
    </citation>
    <scope>NUCLEOTIDE SEQUENCE</scope>
    <source>
        <strain evidence="1">ChiW4-1371</strain>
    </source>
</reference>
<organism evidence="1 2">
    <name type="scientific">Candidatus Mucispirillum faecigallinarum</name>
    <dbReference type="NCBI Taxonomy" id="2838699"/>
    <lineage>
        <taxon>Bacteria</taxon>
        <taxon>Pseudomonadati</taxon>
        <taxon>Deferribacterota</taxon>
        <taxon>Deferribacteres</taxon>
        <taxon>Deferribacterales</taxon>
        <taxon>Mucispirillaceae</taxon>
        <taxon>Mucispirillum</taxon>
    </lineage>
</organism>
<gene>
    <name evidence="1" type="ORF">H9804_00235</name>
</gene>
<protein>
    <submittedName>
        <fullName evidence="1">Uncharacterized protein</fullName>
    </submittedName>
</protein>
<proteinExistence type="predicted"/>
<reference evidence="1" key="2">
    <citation type="submission" date="2021-04" db="EMBL/GenBank/DDBJ databases">
        <authorList>
            <person name="Gilroy R."/>
        </authorList>
    </citation>
    <scope>NUCLEOTIDE SEQUENCE</scope>
    <source>
        <strain evidence="1">ChiW4-1371</strain>
    </source>
</reference>
<dbReference type="EMBL" id="DXAQ01000004">
    <property type="protein sequence ID" value="HIZ88349.1"/>
    <property type="molecule type" value="Genomic_DNA"/>
</dbReference>
<comment type="caution">
    <text evidence="1">The sequence shown here is derived from an EMBL/GenBank/DDBJ whole genome shotgun (WGS) entry which is preliminary data.</text>
</comment>
<evidence type="ECO:0000313" key="2">
    <source>
        <dbReference type="Proteomes" id="UP000824176"/>
    </source>
</evidence>
<name>A0A9D2GS55_9BACT</name>
<dbReference type="Proteomes" id="UP000824176">
    <property type="component" value="Unassembled WGS sequence"/>
</dbReference>
<dbReference type="AlphaFoldDB" id="A0A9D2GS55"/>